<dbReference type="SUPFAM" id="SSF51182">
    <property type="entry name" value="RmlC-like cupins"/>
    <property type="match status" value="1"/>
</dbReference>
<evidence type="ECO:0000313" key="2">
    <source>
        <dbReference type="Proteomes" id="UP000254101"/>
    </source>
</evidence>
<proteinExistence type="predicted"/>
<dbReference type="Gene3D" id="2.60.120.10">
    <property type="entry name" value="Jelly Rolls"/>
    <property type="match status" value="1"/>
</dbReference>
<dbReference type="EMBL" id="QRBB01000001">
    <property type="protein sequence ID" value="RDS76912.1"/>
    <property type="molecule type" value="Genomic_DNA"/>
</dbReference>
<evidence type="ECO:0000313" key="1">
    <source>
        <dbReference type="EMBL" id="RDS76912.1"/>
    </source>
</evidence>
<reference evidence="1 2" key="1">
    <citation type="submission" date="2018-07" db="EMBL/GenBank/DDBJ databases">
        <title>Erythrobacter nanhaiensis sp. nov., a novel member of the genus Erythrobacter isolated from the South China Sea.</title>
        <authorList>
            <person name="Chen X."/>
            <person name="Liu J."/>
        </authorList>
    </citation>
    <scope>NUCLEOTIDE SEQUENCE [LARGE SCALE GENOMIC DNA]</scope>
    <source>
        <strain evidence="1 2">S-5</strain>
    </source>
</reference>
<dbReference type="InterPro" id="IPR014710">
    <property type="entry name" value="RmlC-like_jellyroll"/>
</dbReference>
<gene>
    <name evidence="1" type="ORF">DL238_04360</name>
</gene>
<dbReference type="Proteomes" id="UP000254101">
    <property type="component" value="Unassembled WGS sequence"/>
</dbReference>
<name>A0A395LJ19_9SPHN</name>
<dbReference type="InterPro" id="IPR011051">
    <property type="entry name" value="RmlC_Cupin_sf"/>
</dbReference>
<dbReference type="OrthoDB" id="512358at2"/>
<accession>A0A395LJ19</accession>
<organism evidence="1 2">
    <name type="scientific">Alteriqipengyuania lutimaris</name>
    <dbReference type="NCBI Taxonomy" id="1538146"/>
    <lineage>
        <taxon>Bacteria</taxon>
        <taxon>Pseudomonadati</taxon>
        <taxon>Pseudomonadota</taxon>
        <taxon>Alphaproteobacteria</taxon>
        <taxon>Sphingomonadales</taxon>
        <taxon>Erythrobacteraceae</taxon>
        <taxon>Alteriqipengyuania</taxon>
    </lineage>
</organism>
<sequence>MAEPRQLCEHPIHLGLGATAEAQPPFTGMDWYEDYGRRNASDGTEGRLVSMHSFAESWDSWEMHPSGHEVVVCTAGEIVLIQEHSDGRTERVTLGPGDYAINAPGVWHTADVKAAATALFITAGGGTQHRPRS</sequence>
<keyword evidence="2" id="KW-1185">Reference proteome</keyword>
<dbReference type="RefSeq" id="WP_115491135.1">
    <property type="nucleotide sequence ID" value="NZ_JACHWW010000001.1"/>
</dbReference>
<comment type="caution">
    <text evidence="1">The sequence shown here is derived from an EMBL/GenBank/DDBJ whole genome shotgun (WGS) entry which is preliminary data.</text>
</comment>
<protein>
    <submittedName>
        <fullName evidence="1">Cupin</fullName>
    </submittedName>
</protein>
<dbReference type="AlphaFoldDB" id="A0A395LJ19"/>